<dbReference type="PROSITE" id="PS50975">
    <property type="entry name" value="ATP_GRASP"/>
    <property type="match status" value="1"/>
</dbReference>
<feature type="domain" description="ATP-grasp" evidence="2">
    <location>
        <begin position="128"/>
        <end position="328"/>
    </location>
</feature>
<evidence type="ECO:0000313" key="3">
    <source>
        <dbReference type="EMBL" id="RST97347.1"/>
    </source>
</evidence>
<name>A0A429ZUD5_9ENTE</name>
<dbReference type="Proteomes" id="UP000287857">
    <property type="component" value="Unassembled WGS sequence"/>
</dbReference>
<keyword evidence="3" id="KW-0436">Ligase</keyword>
<keyword evidence="1" id="KW-0067">ATP-binding</keyword>
<dbReference type="GO" id="GO:0005524">
    <property type="term" value="F:ATP binding"/>
    <property type="evidence" value="ECO:0007669"/>
    <property type="project" value="UniProtKB-UniRule"/>
</dbReference>
<dbReference type="EMBL" id="NGJS01000017">
    <property type="protein sequence ID" value="RST97347.1"/>
    <property type="molecule type" value="Genomic_DNA"/>
</dbReference>
<dbReference type="GO" id="GO:0046872">
    <property type="term" value="F:metal ion binding"/>
    <property type="evidence" value="ECO:0007669"/>
    <property type="project" value="InterPro"/>
</dbReference>
<dbReference type="OrthoDB" id="5420347at2"/>
<dbReference type="InterPro" id="IPR011761">
    <property type="entry name" value="ATP-grasp"/>
</dbReference>
<accession>A0A429ZUD5</accession>
<dbReference type="Gene3D" id="3.30.470.20">
    <property type="entry name" value="ATP-grasp fold, B domain"/>
    <property type="match status" value="1"/>
</dbReference>
<sequence length="417" mass="48760">MRVAEKQDFIPVLLGGDLNLYGMARSFYDITHEPVRVIASDVLAPTQHTKILDMEVVPGFDTDPIFINKMREVAKEYAHAEVPVILMGMGDWYTDLISKHLSELSETFVCPYIAKSLENQLENKESFYNVCEKYGLPYPKTHIITVDMMSKGEDANPFSYPVALKPANSVTWNDFDAPIKEKVYIIHDEAEYIRIIRGIYKAGYRDNMVLQEFVEGNESPMRVLNVYVDKNHKVKMMCLGHALLEDPTPLGIGNYLAIMPDYNKEICEKVKFFLEDINYTGFANFDLKYDIKDNTYKFFEINLRQGRSSFFVTLNGLNLAEWVVRDYIYDDLKDADNLISNISDDEGKLWLNVPIDVFNRYVPNTPYKKIAQQMISEKRYGYTFYYKGDRNLPRYINLQRMFRYYRKEFKKYGKRVV</sequence>
<proteinExistence type="predicted"/>
<dbReference type="AlphaFoldDB" id="A0A429ZUD5"/>
<dbReference type="SUPFAM" id="SSF56059">
    <property type="entry name" value="Glutathione synthetase ATP-binding domain-like"/>
    <property type="match status" value="1"/>
</dbReference>
<reference evidence="3 4" key="1">
    <citation type="submission" date="2017-05" db="EMBL/GenBank/DDBJ databases">
        <title>Vagococcus spp. assemblies.</title>
        <authorList>
            <person name="Gulvik C.A."/>
        </authorList>
    </citation>
    <scope>NUCLEOTIDE SEQUENCE [LARGE SCALE GENOMIC DNA]</scope>
    <source>
        <strain evidence="3 4">SS1995</strain>
    </source>
</reference>
<comment type="caution">
    <text evidence="3">The sequence shown here is derived from an EMBL/GenBank/DDBJ whole genome shotgun (WGS) entry which is preliminary data.</text>
</comment>
<dbReference type="GO" id="GO:0016874">
    <property type="term" value="F:ligase activity"/>
    <property type="evidence" value="ECO:0007669"/>
    <property type="project" value="UniProtKB-KW"/>
</dbReference>
<evidence type="ECO:0000313" key="4">
    <source>
        <dbReference type="Proteomes" id="UP000287857"/>
    </source>
</evidence>
<keyword evidence="4" id="KW-1185">Reference proteome</keyword>
<evidence type="ECO:0000259" key="2">
    <source>
        <dbReference type="PROSITE" id="PS50975"/>
    </source>
</evidence>
<evidence type="ECO:0000256" key="1">
    <source>
        <dbReference type="PROSITE-ProRule" id="PRU00409"/>
    </source>
</evidence>
<organism evidence="3 4">
    <name type="scientific">Vagococcus vulneris</name>
    <dbReference type="NCBI Taxonomy" id="1977869"/>
    <lineage>
        <taxon>Bacteria</taxon>
        <taxon>Bacillati</taxon>
        <taxon>Bacillota</taxon>
        <taxon>Bacilli</taxon>
        <taxon>Lactobacillales</taxon>
        <taxon>Enterococcaceae</taxon>
        <taxon>Vagococcus</taxon>
    </lineage>
</organism>
<keyword evidence="1" id="KW-0547">Nucleotide-binding</keyword>
<protein>
    <submittedName>
        <fullName evidence="3">Carboxylate--amine ligase</fullName>
    </submittedName>
</protein>
<gene>
    <name evidence="3" type="ORF">CBF37_09700</name>
</gene>